<accession>A0A9X6QSH3</accession>
<comment type="caution">
    <text evidence="1">The sequence shown here is derived from an EMBL/GenBank/DDBJ whole genome shotgun (WGS) entry which is preliminary data.</text>
</comment>
<dbReference type="InterPro" id="IPR017601">
    <property type="entry name" value="DGQHR-contain_dom"/>
</dbReference>
<evidence type="ECO:0008006" key="3">
    <source>
        <dbReference type="Google" id="ProtNLM"/>
    </source>
</evidence>
<dbReference type="NCBIfam" id="TIGR03187">
    <property type="entry name" value="DGQHR"/>
    <property type="match status" value="1"/>
</dbReference>
<name>A0A9X6QSH3_BACUH</name>
<proteinExistence type="predicted"/>
<dbReference type="RefSeq" id="WP_088114622.1">
    <property type="nucleotide sequence ID" value="NZ_MOOK01000091.1"/>
</dbReference>
<dbReference type="AlphaFoldDB" id="A0A9X6QSH3"/>
<evidence type="ECO:0000313" key="1">
    <source>
        <dbReference type="EMBL" id="OUB53012.1"/>
    </source>
</evidence>
<evidence type="ECO:0000313" key="2">
    <source>
        <dbReference type="Proteomes" id="UP000194816"/>
    </source>
</evidence>
<sequence length="404" mass="46127">MSKSYSVKKMELLVIMDGLIQRVGPELVMKMVKLEQQNSYMMFSSKISIDATYCLLRKIPRDYDNPEGIQRALKESKVNNIIKIALEDPQRYSSPNAVVLALFNSSDFVSFEFHPNDSDIAYYKVDLQTLREKIEESEVDSEGYLKDESSIFPGILIDGHHRTTGLFEASKLSFECPTTVYIDIPYEDTAKVFSDINVYQEKPSAVHSMAMKAIAGTLSNTEEMAHGIITLLNGENWSILYQRVKDTDGKRPKDLPKFYVTNSTFIKLIESYVLDYLPQAFSIHQKARILNDYFKAWAEVYPEAWADEKTHVLVKSMGFQIMLRLFREIFTRTSLSQTPTIHEFKEFLVQHLNANQFISVHGKDLPLNWNSPDYGGFSSGKGINDITTALTRHIATMNFALQGN</sequence>
<gene>
    <name evidence="1" type="ORF">BK716_11180</name>
</gene>
<dbReference type="EMBL" id="MOOK01000091">
    <property type="protein sequence ID" value="OUB53012.1"/>
    <property type="molecule type" value="Genomic_DNA"/>
</dbReference>
<organism evidence="1 2">
    <name type="scientific">Bacillus thuringiensis subsp. higo</name>
    <dbReference type="NCBI Taxonomy" id="132266"/>
    <lineage>
        <taxon>Bacteria</taxon>
        <taxon>Bacillati</taxon>
        <taxon>Bacillota</taxon>
        <taxon>Bacilli</taxon>
        <taxon>Bacillales</taxon>
        <taxon>Bacillaceae</taxon>
        <taxon>Bacillus</taxon>
        <taxon>Bacillus cereus group</taxon>
    </lineage>
</organism>
<reference evidence="1 2" key="1">
    <citation type="submission" date="2016-10" db="EMBL/GenBank/DDBJ databases">
        <title>Comparative genomics of Bacillus thuringiensis reveals a path to pathogens against multiple invertebrate hosts.</title>
        <authorList>
            <person name="Zheng J."/>
            <person name="Gao Q."/>
            <person name="Liu H."/>
            <person name="Peng D."/>
            <person name="Ruan L."/>
            <person name="Sun M."/>
        </authorList>
    </citation>
    <scope>NUCLEOTIDE SEQUENCE [LARGE SCALE GENOMIC DNA]</scope>
    <source>
        <strain evidence="1">BGSC 4AU1</strain>
    </source>
</reference>
<dbReference type="Proteomes" id="UP000194816">
    <property type="component" value="Unassembled WGS sequence"/>
</dbReference>
<protein>
    <recommendedName>
        <fullName evidence="3">DGQHR domain-containing protein</fullName>
    </recommendedName>
</protein>